<proteinExistence type="predicted"/>
<keyword evidence="2" id="KW-1185">Reference proteome</keyword>
<comment type="caution">
    <text evidence="1">The sequence shown here is derived from an EMBL/GenBank/DDBJ whole genome shotgun (WGS) entry which is preliminary data.</text>
</comment>
<sequence length="197" mass="21086">MSCSLFSLLLCTTLFVRTLVNAGTATLSLGPASDYQVTATASDVSPSKSEILVIAPTPSSGIDVYITQERLESVRRVIEVNCTVLNSPECLSSLSEAFDDADDRALEKRFIVTVAAFTVAEAASILLATARVLVKVLPVMFGYLVHTDSRIGPHLRLPPGDLHQIANWTSYPDVINIATATNDANPATITIPPQLQT</sequence>
<protein>
    <submittedName>
        <fullName evidence="1">Uncharacterized protein</fullName>
    </submittedName>
</protein>
<accession>A0ACC3DVC0</accession>
<dbReference type="EMBL" id="JAWDJW010000417">
    <property type="protein sequence ID" value="KAK3080754.1"/>
    <property type="molecule type" value="Genomic_DNA"/>
</dbReference>
<dbReference type="Proteomes" id="UP001186974">
    <property type="component" value="Unassembled WGS sequence"/>
</dbReference>
<reference evidence="1" key="1">
    <citation type="submission" date="2024-09" db="EMBL/GenBank/DDBJ databases">
        <title>Black Yeasts Isolated from many extreme environments.</title>
        <authorList>
            <person name="Coleine C."/>
            <person name="Stajich J.E."/>
            <person name="Selbmann L."/>
        </authorList>
    </citation>
    <scope>NUCLEOTIDE SEQUENCE</scope>
    <source>
        <strain evidence="1">CCFEE 5737</strain>
    </source>
</reference>
<evidence type="ECO:0000313" key="1">
    <source>
        <dbReference type="EMBL" id="KAK3080754.1"/>
    </source>
</evidence>
<name>A0ACC3DVC0_9PEZI</name>
<evidence type="ECO:0000313" key="2">
    <source>
        <dbReference type="Proteomes" id="UP001186974"/>
    </source>
</evidence>
<gene>
    <name evidence="1" type="ORF">LTS18_013477</name>
</gene>
<organism evidence="1 2">
    <name type="scientific">Coniosporium uncinatum</name>
    <dbReference type="NCBI Taxonomy" id="93489"/>
    <lineage>
        <taxon>Eukaryota</taxon>
        <taxon>Fungi</taxon>
        <taxon>Dikarya</taxon>
        <taxon>Ascomycota</taxon>
        <taxon>Pezizomycotina</taxon>
        <taxon>Dothideomycetes</taxon>
        <taxon>Dothideomycetes incertae sedis</taxon>
        <taxon>Coniosporium</taxon>
    </lineage>
</organism>